<dbReference type="Pfam" id="PF00196">
    <property type="entry name" value="GerE"/>
    <property type="match status" value="1"/>
</dbReference>
<proteinExistence type="predicted"/>
<dbReference type="InterPro" id="IPR016032">
    <property type="entry name" value="Sig_transdc_resp-reg_C-effctor"/>
</dbReference>
<name>A0ABP7GA90_9ACTN</name>
<dbReference type="Gene3D" id="3.40.50.2300">
    <property type="match status" value="1"/>
</dbReference>
<accession>A0ABP7GA90</accession>
<keyword evidence="3" id="KW-1185">Reference proteome</keyword>
<dbReference type="EMBL" id="BAABDD010000021">
    <property type="protein sequence ID" value="GAA3755732.1"/>
    <property type="molecule type" value="Genomic_DNA"/>
</dbReference>
<dbReference type="PROSITE" id="PS50043">
    <property type="entry name" value="HTH_LUXR_2"/>
    <property type="match status" value="1"/>
</dbReference>
<dbReference type="SUPFAM" id="SSF52172">
    <property type="entry name" value="CheY-like"/>
    <property type="match status" value="1"/>
</dbReference>
<dbReference type="PROSITE" id="PS00622">
    <property type="entry name" value="HTH_LUXR_1"/>
    <property type="match status" value="1"/>
</dbReference>
<evidence type="ECO:0000313" key="3">
    <source>
        <dbReference type="Proteomes" id="UP001500908"/>
    </source>
</evidence>
<evidence type="ECO:0000259" key="1">
    <source>
        <dbReference type="PROSITE" id="PS50043"/>
    </source>
</evidence>
<comment type="caution">
    <text evidence="2">The sequence shown here is derived from an EMBL/GenBank/DDBJ whole genome shotgun (WGS) entry which is preliminary data.</text>
</comment>
<dbReference type="PANTHER" id="PTHR45566">
    <property type="entry name" value="HTH-TYPE TRANSCRIPTIONAL REGULATOR YHJB-RELATED"/>
    <property type="match status" value="1"/>
</dbReference>
<dbReference type="Proteomes" id="UP001500908">
    <property type="component" value="Unassembled WGS sequence"/>
</dbReference>
<dbReference type="InterPro" id="IPR051015">
    <property type="entry name" value="EvgA-like"/>
</dbReference>
<dbReference type="PRINTS" id="PR00038">
    <property type="entry name" value="HTHLUXR"/>
</dbReference>
<dbReference type="InterPro" id="IPR000792">
    <property type="entry name" value="Tscrpt_reg_LuxR_C"/>
</dbReference>
<dbReference type="PANTHER" id="PTHR45566:SF2">
    <property type="entry name" value="NARL SUBFAMILY"/>
    <property type="match status" value="1"/>
</dbReference>
<dbReference type="CDD" id="cd06170">
    <property type="entry name" value="LuxR_C_like"/>
    <property type="match status" value="1"/>
</dbReference>
<feature type="domain" description="HTH luxR-type" evidence="1">
    <location>
        <begin position="179"/>
        <end position="244"/>
    </location>
</feature>
<gene>
    <name evidence="2" type="ORF">GCM10022402_37870</name>
</gene>
<dbReference type="RefSeq" id="WP_344974049.1">
    <property type="nucleotide sequence ID" value="NZ_BAABDD010000021.1"/>
</dbReference>
<dbReference type="SMART" id="SM00421">
    <property type="entry name" value="HTH_LUXR"/>
    <property type="match status" value="1"/>
</dbReference>
<dbReference type="SUPFAM" id="SSF46894">
    <property type="entry name" value="C-terminal effector domain of the bipartite response regulators"/>
    <property type="match status" value="1"/>
</dbReference>
<dbReference type="InterPro" id="IPR011006">
    <property type="entry name" value="CheY-like_superfamily"/>
</dbReference>
<protein>
    <submittedName>
        <fullName evidence="2">Response regulator transcription factor</fullName>
    </submittedName>
</protein>
<evidence type="ECO:0000313" key="2">
    <source>
        <dbReference type="EMBL" id="GAA3755732.1"/>
    </source>
</evidence>
<sequence>MPSDLRDAAKDPRGPYWLAEAPGSTFDVPGQRRAEAAETAAPLPVLIVGSDPLARAGVRSILDSQGDMTSAGDCPPTAAAIGSAAALRPEVVLIHGMTAGGEAFTETVRAVRRVHCTARVLAIGPQEGAHRPNAEEGVCGLLPSSAAPEELVAAVRLIAAGYVLVGTVPGEGTDHDAESAVRRDGLSRRECEVLSLIARGLGNAEIAFALRLSEYTVKSHVQNLLRKLNLRNRVHAVIYAFQTGLGPHSLDSAPVLNQSADR</sequence>
<reference evidence="3" key="1">
    <citation type="journal article" date="2019" name="Int. J. Syst. Evol. Microbiol.">
        <title>The Global Catalogue of Microorganisms (GCM) 10K type strain sequencing project: providing services to taxonomists for standard genome sequencing and annotation.</title>
        <authorList>
            <consortium name="The Broad Institute Genomics Platform"/>
            <consortium name="The Broad Institute Genome Sequencing Center for Infectious Disease"/>
            <person name="Wu L."/>
            <person name="Ma J."/>
        </authorList>
    </citation>
    <scope>NUCLEOTIDE SEQUENCE [LARGE SCALE GENOMIC DNA]</scope>
    <source>
        <strain evidence="3">JCM 17137</strain>
    </source>
</reference>
<organism evidence="2 3">
    <name type="scientific">Salinactinospora qingdaonensis</name>
    <dbReference type="NCBI Taxonomy" id="702744"/>
    <lineage>
        <taxon>Bacteria</taxon>
        <taxon>Bacillati</taxon>
        <taxon>Actinomycetota</taxon>
        <taxon>Actinomycetes</taxon>
        <taxon>Streptosporangiales</taxon>
        <taxon>Nocardiopsidaceae</taxon>
        <taxon>Salinactinospora</taxon>
    </lineage>
</organism>